<reference evidence="2 3" key="1">
    <citation type="submission" date="2016-09" db="EMBL/GenBank/DDBJ databases">
        <authorList>
            <person name="Capua I."/>
            <person name="De Benedictis P."/>
            <person name="Joannis T."/>
            <person name="Lombin L.H."/>
            <person name="Cattoli G."/>
        </authorList>
    </citation>
    <scope>NUCLEOTIDE SEQUENCE [LARGE SCALE GENOMIC DNA]</scope>
    <source>
        <strain evidence="2 3">NRS-1</strain>
    </source>
</reference>
<dbReference type="InterPro" id="IPR025309">
    <property type="entry name" value="KTSC_dom"/>
</dbReference>
<sequence length="71" mass="8161">MDRQYIESSMIASIGFDPNTSTLEIEFKKNGAVWQYYDFPESTYYEFIGSVSVGKFFLAHIKGQYSENQVG</sequence>
<gene>
    <name evidence="2" type="ORF">BHF72_2443</name>
</gene>
<dbReference type="OrthoDB" id="8450910at2"/>
<name>A0A1E5UDT7_9FLAO</name>
<proteinExistence type="predicted"/>
<feature type="domain" description="KTSC" evidence="1">
    <location>
        <begin position="7"/>
        <end position="65"/>
    </location>
</feature>
<protein>
    <submittedName>
        <fullName evidence="2">KTSC domain protein</fullName>
    </submittedName>
</protein>
<organism evidence="2 3">
    <name type="scientific">Cloacibacterium normanense</name>
    <dbReference type="NCBI Taxonomy" id="237258"/>
    <lineage>
        <taxon>Bacteria</taxon>
        <taxon>Pseudomonadati</taxon>
        <taxon>Bacteroidota</taxon>
        <taxon>Flavobacteriia</taxon>
        <taxon>Flavobacteriales</taxon>
        <taxon>Weeksellaceae</taxon>
    </lineage>
</organism>
<accession>A0A1E5UDT7</accession>
<dbReference type="STRING" id="237258.SAMN04489756_12424"/>
<dbReference type="KEGG" id="cnr:EB819_07680"/>
<evidence type="ECO:0000313" key="2">
    <source>
        <dbReference type="EMBL" id="OEL11089.1"/>
    </source>
</evidence>
<dbReference type="Pfam" id="PF13619">
    <property type="entry name" value="KTSC"/>
    <property type="match status" value="1"/>
</dbReference>
<dbReference type="RefSeq" id="WP_069798779.1">
    <property type="nucleotide sequence ID" value="NZ_CP034157.1"/>
</dbReference>
<evidence type="ECO:0000313" key="3">
    <source>
        <dbReference type="Proteomes" id="UP000095601"/>
    </source>
</evidence>
<dbReference type="Proteomes" id="UP000095601">
    <property type="component" value="Unassembled WGS sequence"/>
</dbReference>
<evidence type="ECO:0000259" key="1">
    <source>
        <dbReference type="Pfam" id="PF13619"/>
    </source>
</evidence>
<comment type="caution">
    <text evidence="2">The sequence shown here is derived from an EMBL/GenBank/DDBJ whole genome shotgun (WGS) entry which is preliminary data.</text>
</comment>
<dbReference type="EMBL" id="MKGI01000060">
    <property type="protein sequence ID" value="OEL11089.1"/>
    <property type="molecule type" value="Genomic_DNA"/>
</dbReference>
<keyword evidence="3" id="KW-1185">Reference proteome</keyword>
<dbReference type="AlphaFoldDB" id="A0A1E5UDT7"/>